<proteinExistence type="predicted"/>
<gene>
    <name evidence="1" type="ORF">C2G38_1693081</name>
</gene>
<evidence type="ECO:0000313" key="1">
    <source>
        <dbReference type="EMBL" id="RIB13930.1"/>
    </source>
</evidence>
<reference evidence="1 2" key="1">
    <citation type="submission" date="2018-06" db="EMBL/GenBank/DDBJ databases">
        <title>Comparative genomics reveals the genomic features of Rhizophagus irregularis, R. cerebriforme, R. diaphanum and Gigaspora rosea, and their symbiotic lifestyle signature.</title>
        <authorList>
            <person name="Morin E."/>
            <person name="San Clemente H."/>
            <person name="Chen E.C.H."/>
            <person name="De La Providencia I."/>
            <person name="Hainaut M."/>
            <person name="Kuo A."/>
            <person name="Kohler A."/>
            <person name="Murat C."/>
            <person name="Tang N."/>
            <person name="Roy S."/>
            <person name="Loubradou J."/>
            <person name="Henrissat B."/>
            <person name="Grigoriev I.V."/>
            <person name="Corradi N."/>
            <person name="Roux C."/>
            <person name="Martin F.M."/>
        </authorList>
    </citation>
    <scope>NUCLEOTIDE SEQUENCE [LARGE SCALE GENOMIC DNA]</scope>
    <source>
        <strain evidence="1 2">DAOM 194757</strain>
    </source>
</reference>
<keyword evidence="2" id="KW-1185">Reference proteome</keyword>
<sequence length="174" mass="20289">MPQSGMIYEILSTNKKHKGNNIVLKIVIRPREKKINGCEAAELKIKKKKKNLPDRSKEIRSCHVTSTFRIQKIFSRDDAGRQLPFVHNNLGDCGKKKGIMETYKKRKVKKKKNKERILQLSRGSKKKVLELSRSQPGGLITKRKFLMIRRSSSFRGRRCYGKFCQVSKFQPREL</sequence>
<organism evidence="1 2">
    <name type="scientific">Gigaspora rosea</name>
    <dbReference type="NCBI Taxonomy" id="44941"/>
    <lineage>
        <taxon>Eukaryota</taxon>
        <taxon>Fungi</taxon>
        <taxon>Fungi incertae sedis</taxon>
        <taxon>Mucoromycota</taxon>
        <taxon>Glomeromycotina</taxon>
        <taxon>Glomeromycetes</taxon>
        <taxon>Diversisporales</taxon>
        <taxon>Gigasporaceae</taxon>
        <taxon>Gigaspora</taxon>
    </lineage>
</organism>
<dbReference type="AlphaFoldDB" id="A0A397UUI8"/>
<accession>A0A397UUI8</accession>
<dbReference type="Proteomes" id="UP000266673">
    <property type="component" value="Unassembled WGS sequence"/>
</dbReference>
<name>A0A397UUI8_9GLOM</name>
<dbReference type="EMBL" id="QKWP01000878">
    <property type="protein sequence ID" value="RIB13930.1"/>
    <property type="molecule type" value="Genomic_DNA"/>
</dbReference>
<evidence type="ECO:0000313" key="2">
    <source>
        <dbReference type="Proteomes" id="UP000266673"/>
    </source>
</evidence>
<protein>
    <submittedName>
        <fullName evidence="1">Uncharacterized protein</fullName>
    </submittedName>
</protein>
<comment type="caution">
    <text evidence="1">The sequence shown here is derived from an EMBL/GenBank/DDBJ whole genome shotgun (WGS) entry which is preliminary data.</text>
</comment>